<proteinExistence type="predicted"/>
<dbReference type="Proteomes" id="UP001597045">
    <property type="component" value="Unassembled WGS sequence"/>
</dbReference>
<dbReference type="SUPFAM" id="SSF54427">
    <property type="entry name" value="NTF2-like"/>
    <property type="match status" value="1"/>
</dbReference>
<name>A0ABW3M703_9PSEU</name>
<dbReference type="Gene3D" id="3.10.450.50">
    <property type="match status" value="1"/>
</dbReference>
<dbReference type="InterPro" id="IPR037401">
    <property type="entry name" value="SnoaL-like"/>
</dbReference>
<sequence length="132" mass="14608">MSSPRAVAASLIKGIENRSWTELSALYDENVVVEHPFNRPAPTRINGLAELTAHFEAAPTGKVDLVPHDVVIRETDDPEVVVVQYDYTITAKESGRSMETPNILVIRVRDGRITHSVDYHDHAALNEFFAAG</sequence>
<dbReference type="EMBL" id="JBHTIS010000408">
    <property type="protein sequence ID" value="MFD1045778.1"/>
    <property type="molecule type" value="Genomic_DNA"/>
</dbReference>
<dbReference type="InterPro" id="IPR032710">
    <property type="entry name" value="NTF2-like_dom_sf"/>
</dbReference>
<accession>A0ABW3M703</accession>
<keyword evidence="3" id="KW-1185">Reference proteome</keyword>
<comment type="caution">
    <text evidence="2">The sequence shown here is derived from an EMBL/GenBank/DDBJ whole genome shotgun (WGS) entry which is preliminary data.</text>
</comment>
<evidence type="ECO:0000313" key="2">
    <source>
        <dbReference type="EMBL" id="MFD1045778.1"/>
    </source>
</evidence>
<gene>
    <name evidence="2" type="ORF">ACFQ1S_09500</name>
</gene>
<organism evidence="2 3">
    <name type="scientific">Kibdelosporangium lantanae</name>
    <dbReference type="NCBI Taxonomy" id="1497396"/>
    <lineage>
        <taxon>Bacteria</taxon>
        <taxon>Bacillati</taxon>
        <taxon>Actinomycetota</taxon>
        <taxon>Actinomycetes</taxon>
        <taxon>Pseudonocardiales</taxon>
        <taxon>Pseudonocardiaceae</taxon>
        <taxon>Kibdelosporangium</taxon>
    </lineage>
</organism>
<evidence type="ECO:0000313" key="3">
    <source>
        <dbReference type="Proteomes" id="UP001597045"/>
    </source>
</evidence>
<feature type="domain" description="SnoaL-like" evidence="1">
    <location>
        <begin position="12"/>
        <end position="115"/>
    </location>
</feature>
<dbReference type="Pfam" id="PF12680">
    <property type="entry name" value="SnoaL_2"/>
    <property type="match status" value="1"/>
</dbReference>
<reference evidence="3" key="1">
    <citation type="journal article" date="2019" name="Int. J. Syst. Evol. Microbiol.">
        <title>The Global Catalogue of Microorganisms (GCM) 10K type strain sequencing project: providing services to taxonomists for standard genome sequencing and annotation.</title>
        <authorList>
            <consortium name="The Broad Institute Genomics Platform"/>
            <consortium name="The Broad Institute Genome Sequencing Center for Infectious Disease"/>
            <person name="Wu L."/>
            <person name="Ma J."/>
        </authorList>
    </citation>
    <scope>NUCLEOTIDE SEQUENCE [LARGE SCALE GENOMIC DNA]</scope>
    <source>
        <strain evidence="3">JCM 31486</strain>
    </source>
</reference>
<evidence type="ECO:0000259" key="1">
    <source>
        <dbReference type="Pfam" id="PF12680"/>
    </source>
</evidence>
<protein>
    <submittedName>
        <fullName evidence="2">Nuclear transport factor 2 family protein</fullName>
    </submittedName>
</protein>